<dbReference type="AlphaFoldDB" id="A0A8S1QRW3"/>
<reference evidence="1" key="1">
    <citation type="submission" date="2021-01" db="EMBL/GenBank/DDBJ databases">
        <authorList>
            <consortium name="Genoscope - CEA"/>
            <person name="William W."/>
        </authorList>
    </citation>
    <scope>NUCLEOTIDE SEQUENCE</scope>
</reference>
<name>A0A8S1QRW3_PARPR</name>
<keyword evidence="2" id="KW-1185">Reference proteome</keyword>
<protein>
    <submittedName>
        <fullName evidence="1">Uncharacterized protein</fullName>
    </submittedName>
</protein>
<organism evidence="1 2">
    <name type="scientific">Paramecium primaurelia</name>
    <dbReference type="NCBI Taxonomy" id="5886"/>
    <lineage>
        <taxon>Eukaryota</taxon>
        <taxon>Sar</taxon>
        <taxon>Alveolata</taxon>
        <taxon>Ciliophora</taxon>
        <taxon>Intramacronucleata</taxon>
        <taxon>Oligohymenophorea</taxon>
        <taxon>Peniculida</taxon>
        <taxon>Parameciidae</taxon>
        <taxon>Paramecium</taxon>
    </lineage>
</organism>
<evidence type="ECO:0000313" key="1">
    <source>
        <dbReference type="EMBL" id="CAD8117635.1"/>
    </source>
</evidence>
<sequence length="51" mass="6006">MKIKVDVSGIRLQQLIDDVVEIQNQKIMNILKYYSNFAELNQKSQVLRNLL</sequence>
<gene>
    <name evidence="1" type="ORF">PPRIM_AZ9-3.1.T2050006</name>
</gene>
<evidence type="ECO:0000313" key="2">
    <source>
        <dbReference type="Proteomes" id="UP000688137"/>
    </source>
</evidence>
<comment type="caution">
    <text evidence="1">The sequence shown here is derived from an EMBL/GenBank/DDBJ whole genome shotgun (WGS) entry which is preliminary data.</text>
</comment>
<dbReference type="EMBL" id="CAJJDM010000214">
    <property type="protein sequence ID" value="CAD8117635.1"/>
    <property type="molecule type" value="Genomic_DNA"/>
</dbReference>
<dbReference type="Proteomes" id="UP000688137">
    <property type="component" value="Unassembled WGS sequence"/>
</dbReference>
<proteinExistence type="predicted"/>
<accession>A0A8S1QRW3</accession>